<reference evidence="2 3" key="1">
    <citation type="submission" date="2023-10" db="EMBL/GenBank/DDBJ databases">
        <title>Rubellicoccus peritrichatus gen. nov., sp. nov., isolated from an algae of coral reef tank.</title>
        <authorList>
            <person name="Luo J."/>
        </authorList>
    </citation>
    <scope>NUCLEOTIDE SEQUENCE [LARGE SCALE GENOMIC DNA]</scope>
    <source>
        <strain evidence="2 3">CR14</strain>
    </source>
</reference>
<dbReference type="AlphaFoldDB" id="A0AAQ3LJE3"/>
<dbReference type="RefSeq" id="WP_317835841.1">
    <property type="nucleotide sequence ID" value="NZ_CP136920.1"/>
</dbReference>
<proteinExistence type="predicted"/>
<organism evidence="2 3">
    <name type="scientific">Rubellicoccus peritrichatus</name>
    <dbReference type="NCBI Taxonomy" id="3080537"/>
    <lineage>
        <taxon>Bacteria</taxon>
        <taxon>Pseudomonadati</taxon>
        <taxon>Verrucomicrobiota</taxon>
        <taxon>Opitutia</taxon>
        <taxon>Puniceicoccales</taxon>
        <taxon>Cerasicoccaceae</taxon>
        <taxon>Rubellicoccus</taxon>
    </lineage>
</organism>
<feature type="signal peptide" evidence="1">
    <location>
        <begin position="1"/>
        <end position="18"/>
    </location>
</feature>
<dbReference type="EMBL" id="CP136920">
    <property type="protein sequence ID" value="WOO43294.1"/>
    <property type="molecule type" value="Genomic_DNA"/>
</dbReference>
<name>A0AAQ3LJE3_9BACT</name>
<keyword evidence="3" id="KW-1185">Reference proteome</keyword>
<dbReference type="KEGG" id="puo:RZN69_09345"/>
<accession>A0AAQ3LJE3</accession>
<dbReference type="Proteomes" id="UP001304300">
    <property type="component" value="Chromosome"/>
</dbReference>
<sequence length="259" mass="26292">MKTTISTLLILTSATALNADMLELRNGQVLQGTYAGGTIATVRFESNNDIKSYPVSEVAAISFDQKDGANPLPSATTGVARPMAVEASAGTTAASISVPAGTPLLVSLQQELDSGKSKKGQEFSATLAANLMSGNTVVAPAGSIVKGRIDEVKSAGRLRKEASIAFSLTEIIINGKTYPINTTEQSQSDKERGGMLKGAAGGAARGSIFGAITDNDVGDSAAGGAAAGAAGGLLRKGNQVVYQKGTVLSFNLTQPLSVN</sequence>
<evidence type="ECO:0000313" key="3">
    <source>
        <dbReference type="Proteomes" id="UP001304300"/>
    </source>
</evidence>
<evidence type="ECO:0000256" key="1">
    <source>
        <dbReference type="SAM" id="SignalP"/>
    </source>
</evidence>
<keyword evidence="1" id="KW-0732">Signal</keyword>
<protein>
    <submittedName>
        <fullName evidence="2">Uncharacterized protein</fullName>
    </submittedName>
</protein>
<feature type="chain" id="PRO_5042888140" evidence="1">
    <location>
        <begin position="19"/>
        <end position="259"/>
    </location>
</feature>
<gene>
    <name evidence="2" type="ORF">RZN69_09345</name>
</gene>
<evidence type="ECO:0000313" key="2">
    <source>
        <dbReference type="EMBL" id="WOO43294.1"/>
    </source>
</evidence>